<dbReference type="PROSITE" id="PS50010">
    <property type="entry name" value="DH_2"/>
    <property type="match status" value="1"/>
</dbReference>
<comment type="caution">
    <text evidence="7">The sequence shown here is derived from an EMBL/GenBank/DDBJ whole genome shotgun (WGS) entry which is preliminary data.</text>
</comment>
<dbReference type="Gene3D" id="1.20.900.10">
    <property type="entry name" value="Dbl homology (DH) domain"/>
    <property type="match status" value="1"/>
</dbReference>
<dbReference type="InterPro" id="IPR000219">
    <property type="entry name" value="DH_dom"/>
</dbReference>
<dbReference type="InterPro" id="IPR052233">
    <property type="entry name" value="Rho-type_GEFs"/>
</dbReference>
<gene>
    <name evidence="7" type="primary">ROM2_2</name>
    <name evidence="7" type="ORF">BGZ95_007366</name>
</gene>
<evidence type="ECO:0000259" key="6">
    <source>
        <dbReference type="PROSITE" id="PS50219"/>
    </source>
</evidence>
<dbReference type="SUPFAM" id="SSF48065">
    <property type="entry name" value="DBL homology domain (DH-domain)"/>
    <property type="match status" value="1"/>
</dbReference>
<evidence type="ECO:0000256" key="2">
    <source>
        <dbReference type="ARBA" id="ARBA00022658"/>
    </source>
</evidence>
<accession>A0AAD4H7W6</accession>
<evidence type="ECO:0000259" key="4">
    <source>
        <dbReference type="PROSITE" id="PS50010"/>
    </source>
</evidence>
<dbReference type="Pfam" id="PF15405">
    <property type="entry name" value="PH_5"/>
    <property type="match status" value="1"/>
</dbReference>
<dbReference type="InterPro" id="IPR000591">
    <property type="entry name" value="DEP_dom"/>
</dbReference>
<dbReference type="InterPro" id="IPR001180">
    <property type="entry name" value="CNH_dom"/>
</dbReference>
<evidence type="ECO:0000256" key="3">
    <source>
        <dbReference type="SAM" id="MobiDB-lite"/>
    </source>
</evidence>
<dbReference type="Proteomes" id="UP001194580">
    <property type="component" value="Unassembled WGS sequence"/>
</dbReference>
<feature type="compositionally biased region" description="Low complexity" evidence="3">
    <location>
        <begin position="245"/>
        <end position="281"/>
    </location>
</feature>
<feature type="region of interest" description="Disordered" evidence="3">
    <location>
        <begin position="214"/>
        <end position="331"/>
    </location>
</feature>
<feature type="compositionally biased region" description="Polar residues" evidence="3">
    <location>
        <begin position="142"/>
        <end position="163"/>
    </location>
</feature>
<feature type="domain" description="DH" evidence="4">
    <location>
        <begin position="531"/>
        <end position="719"/>
    </location>
</feature>
<feature type="compositionally biased region" description="Low complexity" evidence="3">
    <location>
        <begin position="46"/>
        <end position="58"/>
    </location>
</feature>
<feature type="region of interest" description="Disordered" evidence="3">
    <location>
        <begin position="1358"/>
        <end position="1505"/>
    </location>
</feature>
<dbReference type="SMART" id="SM00036">
    <property type="entry name" value="CNH"/>
    <property type="match status" value="1"/>
</dbReference>
<dbReference type="PANTHER" id="PTHR46572">
    <property type="entry name" value="RHO1 GDP-GTP EXCHANGE PROTEIN 1-RELATED"/>
    <property type="match status" value="1"/>
</dbReference>
<keyword evidence="2" id="KW-0344">Guanine-nucleotide releasing factor</keyword>
<feature type="compositionally biased region" description="Low complexity" evidence="3">
    <location>
        <begin position="112"/>
        <end position="134"/>
    </location>
</feature>
<feature type="compositionally biased region" description="Polar residues" evidence="3">
    <location>
        <begin position="59"/>
        <end position="73"/>
    </location>
</feature>
<evidence type="ECO:0000313" key="8">
    <source>
        <dbReference type="Proteomes" id="UP001194580"/>
    </source>
</evidence>
<dbReference type="InterPro" id="IPR035899">
    <property type="entry name" value="DBL_dom_sf"/>
</dbReference>
<sequence>MANYTTPPTSQGQPGRSNPLAPVSYTPQSTYVPSPKNERNKSIHHPNPNNSNNSSSSPYRHNNFSHSNATLDDSSPSSSSVQYPSSPLQYQHSSKQQSDHHPSPLQHHTSYQQQQQQQQQYPNHQQQQYQPQQHGFARRPSDAQSVLSSNGSVRESPSQRILAQQQQQQQYNPSMGKLAQVSEHEASEPRQSFQFHIRNQDGSMADIQQDVSSLNISSPPRSRPHDNVNNLTSQHLPTNAFNPLQSSQQQQSYQNYSSHEQQPQQQQQQQQQQHYQHSHPYNESHAYPQPSPTTSSASKLYRTSTGSSTTHTSWSQPSSPGFPPQSFSGHLQESIESNDPIYISEAARLLIDFNPSILSTIAVAFREKMLKNESKRLESVNYDLEFPCTFTGKETVDVIVELTRVEDRRHALAIARSLEEQQLFFGGGTLYDSNNDLYFFTEHTLAYMPGKSEFPAAPIGVFPHSSRCYSYDCQPGRPPCYSYLCPNRQDISSMLGRANSDISTVTSTQEKVWANSVSPSVVAAASKKERNRQEAIFEVIHTEQNYIRDLELLEEIFINPLMAGNIVSPEKLQTLIEDVFLNFKEILELNKLLLVDLRARQEQQPVVESIGDVFLPHIAGFEQAYSRYIPRIALSEFAYKKEAAQNPTFKAFLDSCTRHPEARRLGLRHFIGQPYQRIPRYPLLLSEVVKRTEEDVPDRATVQEVIKACTELGKRIDSCMPEGNRQLRLLNIQDKIIWKSGEVHQDLKLSEKGRKFHFEAVVKRRSNLDVQMIELRLFLFDHMLMMTKEKRDKQGDKENMLYQVSKKPIPLELVQVWADDGKPLPVMNGRGEPAPGRKLNNSTKSTGSGHRHSAFIAPHDLRVGFQETKYVAPVTIEHRGRRGGVYTIYMTANGREEFLEQMEIAQARRQEAVSGSHLFKMQVITHYNAAPPLPSSNLVHNPMDGRRSTCSTPYLNVLDGKRRVVIGTEEGVYVGMEDDPYSFRLALRELNVSQVSVLESYHMLLVLTGKVLKAFNLSCLDPNSDKSLQVGQSLGKSVQFFSAGTCAGKTLVITMKRKNAGESHFSAYEPVENAVLGGQHRGGFSLSSFKSSKSDWFKLYREFYVGTDSSQLQMLAKMVCVVCPKGFEIVILENLNNTQEFPNRHDEAFSFLETRSGSVPVSMFKINADEFLMCYTDFAFTMTKKGELAKRELIEWEGRPESFALAPPYIIAIEAGLIEIRHIETGALEQIILGNNIRRLYSNVEIKKEPNNAVIQLVMSDPNNSENRQVVKMVRVPHPFKQPIEYQPRSPYVNHQQYLQKQQQYLESGMADVPYSIRQGHQQQQQQPSPTPSHLMSAALQPVLSTNGSGPAVLATHTQSHQQLYQQNSSYQQHTTVTTTTTTTNGSNGHHQQQHHHNNTNGPSSHPVQHFNPHHQYQQQSTGAPPIPSRPTPRTSHSHQQVHASYPVHPYEPPTQPYPMVMVDRRESNGGGHGGAGHHQQQQQQQQQGGGGGGHGISWSSGGYP</sequence>
<evidence type="ECO:0000313" key="7">
    <source>
        <dbReference type="EMBL" id="KAG0276560.1"/>
    </source>
</evidence>
<feature type="domain" description="DEP" evidence="5">
    <location>
        <begin position="386"/>
        <end position="451"/>
    </location>
</feature>
<dbReference type="Pfam" id="PF00780">
    <property type="entry name" value="CNH"/>
    <property type="match status" value="1"/>
</dbReference>
<dbReference type="Pfam" id="PF00621">
    <property type="entry name" value="RhoGEF"/>
    <property type="match status" value="1"/>
</dbReference>
<feature type="domain" description="CNH" evidence="6">
    <location>
        <begin position="945"/>
        <end position="1247"/>
    </location>
</feature>
<evidence type="ECO:0000259" key="5">
    <source>
        <dbReference type="PROSITE" id="PS50186"/>
    </source>
</evidence>
<feature type="compositionally biased region" description="Polar residues" evidence="3">
    <location>
        <begin position="227"/>
        <end position="244"/>
    </location>
</feature>
<feature type="compositionally biased region" description="Polar residues" evidence="3">
    <location>
        <begin position="1"/>
        <end position="16"/>
    </location>
</feature>
<dbReference type="PROSITE" id="PS50219">
    <property type="entry name" value="CNH"/>
    <property type="match status" value="1"/>
</dbReference>
<dbReference type="EMBL" id="JAAAIL010000359">
    <property type="protein sequence ID" value="KAG0276560.1"/>
    <property type="molecule type" value="Genomic_DNA"/>
</dbReference>
<dbReference type="InterPro" id="IPR011993">
    <property type="entry name" value="PH-like_dom_sf"/>
</dbReference>
<feature type="compositionally biased region" description="Low complexity" evidence="3">
    <location>
        <begin position="1358"/>
        <end position="1391"/>
    </location>
</feature>
<feature type="compositionally biased region" description="Low complexity" evidence="3">
    <location>
        <begin position="303"/>
        <end position="329"/>
    </location>
</feature>
<dbReference type="PROSITE" id="PS50186">
    <property type="entry name" value="DEP"/>
    <property type="match status" value="1"/>
</dbReference>
<proteinExistence type="predicted"/>
<keyword evidence="8" id="KW-1185">Reference proteome</keyword>
<dbReference type="CDD" id="cd00160">
    <property type="entry name" value="RhoGEF"/>
    <property type="match status" value="1"/>
</dbReference>
<protein>
    <submittedName>
        <fullName evidence="7">RHO1 GDP-GTP exchange protein 2</fullName>
    </submittedName>
</protein>
<dbReference type="InterPro" id="IPR041675">
    <property type="entry name" value="PH_5"/>
</dbReference>
<feature type="compositionally biased region" description="Low complexity" evidence="3">
    <location>
        <begin position="1478"/>
        <end position="1487"/>
    </location>
</feature>
<dbReference type="GO" id="GO:0035556">
    <property type="term" value="P:intracellular signal transduction"/>
    <property type="evidence" value="ECO:0007669"/>
    <property type="project" value="InterPro"/>
</dbReference>
<name>A0AAD4H7W6_9FUNG</name>
<feature type="compositionally biased region" description="Low complexity" evidence="3">
    <location>
        <begin position="74"/>
        <end position="91"/>
    </location>
</feature>
<dbReference type="SMART" id="SM00325">
    <property type="entry name" value="RhoGEF"/>
    <property type="match status" value="1"/>
</dbReference>
<feature type="compositionally biased region" description="Polar residues" evidence="3">
    <location>
        <begin position="292"/>
        <end position="302"/>
    </location>
</feature>
<organism evidence="7 8">
    <name type="scientific">Linnemannia exigua</name>
    <dbReference type="NCBI Taxonomy" id="604196"/>
    <lineage>
        <taxon>Eukaryota</taxon>
        <taxon>Fungi</taxon>
        <taxon>Fungi incertae sedis</taxon>
        <taxon>Mucoromycota</taxon>
        <taxon>Mortierellomycotina</taxon>
        <taxon>Mortierellomycetes</taxon>
        <taxon>Mortierellales</taxon>
        <taxon>Mortierellaceae</taxon>
        <taxon>Linnemannia</taxon>
    </lineage>
</organism>
<dbReference type="PANTHER" id="PTHR46572:SF1">
    <property type="entry name" value="RHO1 GUANINE NUCLEOTIDE EXCHANGE FACTOR TUS1"/>
    <property type="match status" value="1"/>
</dbReference>
<evidence type="ECO:0000256" key="1">
    <source>
        <dbReference type="ARBA" id="ARBA00022553"/>
    </source>
</evidence>
<dbReference type="GO" id="GO:0005085">
    <property type="term" value="F:guanyl-nucleotide exchange factor activity"/>
    <property type="evidence" value="ECO:0007669"/>
    <property type="project" value="UniProtKB-KW"/>
</dbReference>
<keyword evidence="1" id="KW-0597">Phosphoprotein</keyword>
<dbReference type="Gene3D" id="2.30.29.30">
    <property type="entry name" value="Pleckstrin-homology domain (PH domain)/Phosphotyrosine-binding domain (PTB)"/>
    <property type="match status" value="1"/>
</dbReference>
<feature type="region of interest" description="Disordered" evidence="3">
    <location>
        <begin position="1"/>
        <end position="192"/>
    </location>
</feature>
<reference evidence="7" key="1">
    <citation type="journal article" date="2020" name="Fungal Divers.">
        <title>Resolving the Mortierellaceae phylogeny through synthesis of multi-gene phylogenetics and phylogenomics.</title>
        <authorList>
            <person name="Vandepol N."/>
            <person name="Liber J."/>
            <person name="Desiro A."/>
            <person name="Na H."/>
            <person name="Kennedy M."/>
            <person name="Barry K."/>
            <person name="Grigoriev I.V."/>
            <person name="Miller A.N."/>
            <person name="O'Donnell K."/>
            <person name="Stajich J.E."/>
            <person name="Bonito G."/>
        </authorList>
    </citation>
    <scope>NUCLEOTIDE SEQUENCE</scope>
    <source>
        <strain evidence="7">NRRL 28262</strain>
    </source>
</reference>
<feature type="compositionally biased region" description="Polar residues" evidence="3">
    <location>
        <begin position="839"/>
        <end position="848"/>
    </location>
</feature>
<feature type="region of interest" description="Disordered" evidence="3">
    <location>
        <begin position="828"/>
        <end position="851"/>
    </location>
</feature>